<dbReference type="RefSeq" id="WP_120176301.1">
    <property type="nucleotide sequence ID" value="NZ_AP018786.1"/>
</dbReference>
<dbReference type="GO" id="GO:0005886">
    <property type="term" value="C:plasma membrane"/>
    <property type="evidence" value="ECO:0007669"/>
    <property type="project" value="UniProtKB-SubCell"/>
</dbReference>
<keyword evidence="7 9" id="KW-1133">Transmembrane helix</keyword>
<dbReference type="Proteomes" id="UP000271003">
    <property type="component" value="Chromosome"/>
</dbReference>
<evidence type="ECO:0000313" key="10">
    <source>
        <dbReference type="EMBL" id="BBF22612.1"/>
    </source>
</evidence>
<sequence length="508" mass="54464">MESFISQLNALIWSPPLVGLCLLAGLFFSIRSRFVQLRMLPEMWRLLFQRREGEIGLSSFQALTLTLAGRVGTGNIAGVATAICFGGPGALFWMWAVAFLGASSAFVESTLGQIYREKIEDQYRGGPAFYIEKGLRSKPYAWLFAVVTILASTVFCPGVQSNSIAAAWQEAFNIDATVSAAVITSILCFVIIGGLKRIAQFTSIIVPFMAQAYIVVALIIVGINWEQIPAVFSMIISSAFGTDSLLGGLLGSAISWGVKRGIYSNEAGQGTGPHASSAAAVSHPAKQGLVQAFSVYIDTLFVCSATGFMILMTGCYNITSPDGTMLFEGLKGVEAGPVYTQAAIDRLMPGLGGPFIAITIFFFAFTTILGYYYMAETNAAYINRTLRKPIIMTVIKVVFLGTVAFGALKASSLIWTMADVGVGTMAWLNLIAILLLQKPAFAALKDYEAQRNLGLNPVFHPDKLGIVNADYWVGERAEENLAVEDAEGVDNLAGLKSGASRKGKASQS</sequence>
<reference evidence="10 11" key="1">
    <citation type="journal article" date="2018" name="Int. J. Syst. Evol. Microbiol.">
        <title>Mesosutterella multiformis gen. nov., sp. nov., a member of the family Sutterellaceae and Sutterella megalosphaeroides sp. nov., isolated from human faeces.</title>
        <authorList>
            <person name="Sakamoto M."/>
            <person name="Ikeyama N."/>
            <person name="Kunihiro T."/>
            <person name="Iino T."/>
            <person name="Yuki M."/>
            <person name="Ohkuma M."/>
        </authorList>
    </citation>
    <scope>NUCLEOTIDE SEQUENCE [LARGE SCALE GENOMIC DNA]</scope>
    <source>
        <strain evidence="10 11">6FBBBH3</strain>
    </source>
</reference>
<dbReference type="KEGG" id="sutt:SUTMEG_05030"/>
<evidence type="ECO:0000256" key="2">
    <source>
        <dbReference type="ARBA" id="ARBA00009261"/>
    </source>
</evidence>
<proteinExistence type="inferred from homology"/>
<dbReference type="EMBL" id="AP018786">
    <property type="protein sequence ID" value="BBF22612.1"/>
    <property type="molecule type" value="Genomic_DNA"/>
</dbReference>
<dbReference type="NCBIfam" id="TIGR00835">
    <property type="entry name" value="agcS"/>
    <property type="match status" value="1"/>
</dbReference>
<keyword evidence="8 9" id="KW-0472">Membrane</keyword>
<keyword evidence="5 9" id="KW-0812">Transmembrane</keyword>
<evidence type="ECO:0000256" key="9">
    <source>
        <dbReference type="RuleBase" id="RU363064"/>
    </source>
</evidence>
<keyword evidence="6 9" id="KW-0769">Symport</keyword>
<evidence type="ECO:0000256" key="3">
    <source>
        <dbReference type="ARBA" id="ARBA00022448"/>
    </source>
</evidence>
<dbReference type="AlphaFoldDB" id="A0A2Z6I8H1"/>
<feature type="transmembrane region" description="Helical" evidence="9">
    <location>
        <begin position="172"/>
        <end position="192"/>
    </location>
</feature>
<keyword evidence="3 9" id="KW-0813">Transport</keyword>
<name>A0A2Z6I8H1_9BURK</name>
<keyword evidence="9" id="KW-0997">Cell inner membrane</keyword>
<feature type="transmembrane region" description="Helical" evidence="9">
    <location>
        <begin position="386"/>
        <end position="408"/>
    </location>
</feature>
<feature type="transmembrane region" description="Helical" evidence="9">
    <location>
        <begin position="12"/>
        <end position="34"/>
    </location>
</feature>
<keyword evidence="11" id="KW-1185">Reference proteome</keyword>
<feature type="transmembrane region" description="Helical" evidence="9">
    <location>
        <begin position="204"/>
        <end position="225"/>
    </location>
</feature>
<evidence type="ECO:0000256" key="1">
    <source>
        <dbReference type="ARBA" id="ARBA00004651"/>
    </source>
</evidence>
<dbReference type="PANTHER" id="PTHR30330:SF7">
    <property type="entry name" value="SODIUM_PROTON-DEPENDENT ALANINE CARRIER PROTEIN YRBD-RELATED"/>
    <property type="match status" value="1"/>
</dbReference>
<feature type="transmembrane region" description="Helical" evidence="9">
    <location>
        <begin position="79"/>
        <end position="107"/>
    </location>
</feature>
<feature type="transmembrane region" description="Helical" evidence="9">
    <location>
        <begin position="295"/>
        <end position="319"/>
    </location>
</feature>
<feature type="transmembrane region" description="Helical" evidence="9">
    <location>
        <begin position="414"/>
        <end position="436"/>
    </location>
</feature>
<evidence type="ECO:0000256" key="6">
    <source>
        <dbReference type="ARBA" id="ARBA00022847"/>
    </source>
</evidence>
<comment type="subcellular location">
    <subcellularLocation>
        <location evidence="9">Cell inner membrane</location>
        <topology evidence="9">Multi-pass membrane protein</topology>
    </subcellularLocation>
    <subcellularLocation>
        <location evidence="1">Cell membrane</location>
        <topology evidence="1">Multi-pass membrane protein</topology>
    </subcellularLocation>
</comment>
<dbReference type="FunFam" id="1.20.1740.10:FF:000004">
    <property type="entry name" value="Sodium:alanine symporter family protein"/>
    <property type="match status" value="1"/>
</dbReference>
<dbReference type="PRINTS" id="PR00175">
    <property type="entry name" value="NAALASMPORT"/>
</dbReference>
<keyword evidence="4" id="KW-1003">Cell membrane</keyword>
<evidence type="ECO:0000256" key="8">
    <source>
        <dbReference type="ARBA" id="ARBA00023136"/>
    </source>
</evidence>
<dbReference type="GO" id="GO:0005283">
    <property type="term" value="F:amino acid:sodium symporter activity"/>
    <property type="evidence" value="ECO:0007669"/>
    <property type="project" value="InterPro"/>
</dbReference>
<organism evidence="10 11">
    <name type="scientific">Sutterella megalosphaeroides</name>
    <dbReference type="NCBI Taxonomy" id="2494234"/>
    <lineage>
        <taxon>Bacteria</taxon>
        <taxon>Pseudomonadati</taxon>
        <taxon>Pseudomonadota</taxon>
        <taxon>Betaproteobacteria</taxon>
        <taxon>Burkholderiales</taxon>
        <taxon>Sutterellaceae</taxon>
        <taxon>Sutterella</taxon>
    </lineage>
</organism>
<accession>A0A2Z6I8H1</accession>
<dbReference type="Pfam" id="PF01235">
    <property type="entry name" value="Na_Ala_symp"/>
    <property type="match status" value="1"/>
</dbReference>
<comment type="similarity">
    <text evidence="2 9">Belongs to the alanine or glycine:cation symporter (AGCS) (TC 2.A.25) family.</text>
</comment>
<evidence type="ECO:0000256" key="5">
    <source>
        <dbReference type="ARBA" id="ARBA00022692"/>
    </source>
</evidence>
<feature type="transmembrane region" description="Helical" evidence="9">
    <location>
        <begin position="355"/>
        <end position="374"/>
    </location>
</feature>
<feature type="transmembrane region" description="Helical" evidence="9">
    <location>
        <begin position="140"/>
        <end position="160"/>
    </location>
</feature>
<dbReference type="PANTHER" id="PTHR30330">
    <property type="entry name" value="AGSS FAMILY TRANSPORTER, SODIUM-ALANINE"/>
    <property type="match status" value="1"/>
</dbReference>
<dbReference type="OrthoDB" id="9806926at2"/>
<dbReference type="InterPro" id="IPR001463">
    <property type="entry name" value="Na/Ala_symport"/>
</dbReference>
<evidence type="ECO:0000256" key="7">
    <source>
        <dbReference type="ARBA" id="ARBA00022989"/>
    </source>
</evidence>
<gene>
    <name evidence="10" type="ORF">SUTMEG_05030</name>
</gene>
<protein>
    <submittedName>
        <fullName evidence="10">Sodium:alanine symporter</fullName>
    </submittedName>
</protein>
<evidence type="ECO:0000313" key="11">
    <source>
        <dbReference type="Proteomes" id="UP000271003"/>
    </source>
</evidence>
<evidence type="ECO:0000256" key="4">
    <source>
        <dbReference type="ARBA" id="ARBA00022475"/>
    </source>
</evidence>